<evidence type="ECO:0000256" key="5">
    <source>
        <dbReference type="ARBA" id="ARBA00023224"/>
    </source>
</evidence>
<keyword evidence="12" id="KW-1185">Reference proteome</keyword>
<dbReference type="Gene3D" id="1.10.287.950">
    <property type="entry name" value="Methyl-accepting chemotaxis protein"/>
    <property type="match status" value="1"/>
</dbReference>
<evidence type="ECO:0000313" key="11">
    <source>
        <dbReference type="EMBL" id="MFC3914223.1"/>
    </source>
</evidence>
<dbReference type="EMBL" id="JBHSAF010000014">
    <property type="protein sequence ID" value="MFC3914223.1"/>
    <property type="molecule type" value="Genomic_DNA"/>
</dbReference>
<evidence type="ECO:0000256" key="9">
    <source>
        <dbReference type="SAM" id="Phobius"/>
    </source>
</evidence>
<dbReference type="PROSITE" id="PS50111">
    <property type="entry name" value="CHEMOTAXIS_TRANSDUC_2"/>
    <property type="match status" value="1"/>
</dbReference>
<comment type="similarity">
    <text evidence="6">Belongs to the methyl-accepting chemotaxis (MCP) protein family.</text>
</comment>
<evidence type="ECO:0000256" key="6">
    <source>
        <dbReference type="ARBA" id="ARBA00029447"/>
    </source>
</evidence>
<comment type="subcellular location">
    <subcellularLocation>
        <location evidence="1">Membrane</location>
        <topology evidence="1">Multi-pass membrane protein</topology>
    </subcellularLocation>
</comment>
<evidence type="ECO:0000256" key="2">
    <source>
        <dbReference type="ARBA" id="ARBA00022692"/>
    </source>
</evidence>
<dbReference type="InterPro" id="IPR004089">
    <property type="entry name" value="MCPsignal_dom"/>
</dbReference>
<evidence type="ECO:0000256" key="8">
    <source>
        <dbReference type="SAM" id="Coils"/>
    </source>
</evidence>
<dbReference type="SMART" id="SM00283">
    <property type="entry name" value="MA"/>
    <property type="match status" value="1"/>
</dbReference>
<evidence type="ECO:0000256" key="3">
    <source>
        <dbReference type="ARBA" id="ARBA00022989"/>
    </source>
</evidence>
<name>A0ABV8CPY7_9GAMM</name>
<dbReference type="PRINTS" id="PR00260">
    <property type="entry name" value="CHEMTRNSDUCR"/>
</dbReference>
<evidence type="ECO:0000256" key="1">
    <source>
        <dbReference type="ARBA" id="ARBA00004141"/>
    </source>
</evidence>
<keyword evidence="3 9" id="KW-1133">Transmembrane helix</keyword>
<organism evidence="11 12">
    <name type="scientific">Pseudaeromonas sharmana</name>
    <dbReference type="NCBI Taxonomy" id="328412"/>
    <lineage>
        <taxon>Bacteria</taxon>
        <taxon>Pseudomonadati</taxon>
        <taxon>Pseudomonadota</taxon>
        <taxon>Gammaproteobacteria</taxon>
        <taxon>Aeromonadales</taxon>
        <taxon>Aeromonadaceae</taxon>
        <taxon>Pseudaeromonas</taxon>
    </lineage>
</organism>
<evidence type="ECO:0000313" key="12">
    <source>
        <dbReference type="Proteomes" id="UP001595692"/>
    </source>
</evidence>
<dbReference type="PANTHER" id="PTHR32089">
    <property type="entry name" value="METHYL-ACCEPTING CHEMOTAXIS PROTEIN MCPB"/>
    <property type="match status" value="1"/>
</dbReference>
<feature type="coiled-coil region" evidence="8">
    <location>
        <begin position="459"/>
        <end position="486"/>
    </location>
</feature>
<dbReference type="RefSeq" id="WP_377152871.1">
    <property type="nucleotide sequence ID" value="NZ_JBHSAF010000014.1"/>
</dbReference>
<evidence type="ECO:0000259" key="10">
    <source>
        <dbReference type="PROSITE" id="PS50111"/>
    </source>
</evidence>
<keyword evidence="8" id="KW-0175">Coiled coil</keyword>
<dbReference type="Proteomes" id="UP001595692">
    <property type="component" value="Unassembled WGS sequence"/>
</dbReference>
<feature type="transmembrane region" description="Helical" evidence="9">
    <location>
        <begin position="6"/>
        <end position="29"/>
    </location>
</feature>
<reference evidence="12" key="1">
    <citation type="journal article" date="2019" name="Int. J. Syst. Evol. Microbiol.">
        <title>The Global Catalogue of Microorganisms (GCM) 10K type strain sequencing project: providing services to taxonomists for standard genome sequencing and annotation.</title>
        <authorList>
            <consortium name="The Broad Institute Genomics Platform"/>
            <consortium name="The Broad Institute Genome Sequencing Center for Infectious Disease"/>
            <person name="Wu L."/>
            <person name="Ma J."/>
        </authorList>
    </citation>
    <scope>NUCLEOTIDE SEQUENCE [LARGE SCALE GENOMIC DNA]</scope>
    <source>
        <strain evidence="12">CCUG 54939</strain>
    </source>
</reference>
<dbReference type="InterPro" id="IPR004090">
    <property type="entry name" value="Chemotax_Me-accpt_rcpt"/>
</dbReference>
<gene>
    <name evidence="11" type="ORF">ACFOSS_12180</name>
</gene>
<feature type="domain" description="Methyl-accepting transducer" evidence="10">
    <location>
        <begin position="269"/>
        <end position="505"/>
    </location>
</feature>
<protein>
    <submittedName>
        <fullName evidence="11">Methyl-accepting chemotaxis protein</fullName>
    </submittedName>
</protein>
<evidence type="ECO:0000256" key="4">
    <source>
        <dbReference type="ARBA" id="ARBA00023136"/>
    </source>
</evidence>
<dbReference type="PANTHER" id="PTHR32089:SF119">
    <property type="entry name" value="METHYL-ACCEPTING CHEMOTAXIS PROTEIN CTPL"/>
    <property type="match status" value="1"/>
</dbReference>
<dbReference type="Pfam" id="PF00015">
    <property type="entry name" value="MCPsignal"/>
    <property type="match status" value="1"/>
</dbReference>
<keyword evidence="5 7" id="KW-0807">Transducer</keyword>
<sequence length="542" mass="59238">MQLTTRFRYLLCCLLAGFIGLALMVGWSFRTIAIDGDLYQALIARKDMTADVLPPPLYLIETYLDTLLLAQQPVAERQVMAQELVRLRHEYADRLAYWQQQPLSGAMHQALFGQAARSAEQFFGLLQQQWLPALASGDPARIETARRALRSAYQQHRQDIDAVVVLASSEYETVRAEAARQRTVTLWGLGGSFSLLFGLILGLSYWIQRSVFQTLGGEPALARAAAEQMATGNLAHALPNHGRWSSTLFSAMQQMQGGLTELIHHIQQQSRHIDQAADKLVSQAGELYLRVDNQNQASSTMSSAIEEMLSSIHGIYRLAEEATALAVQASSEAVNGSQRLERACVATRGVMQAVESSAGTLQVLAAHSEEILQITEVISLLSSQTNLLALNAAIEAARAGEKGRGFAVVADEVRLLAKRTSAATVEIDSKLTSMVAVSQAAVSSVREAQALGVTGYEQTQQAHRSLQMLEQEAQALQARIEAVSDALREQQIVSQELGHHLAQLVGWAEENADTAEVTRQEAEWLSRKAGELHSATARFTLA</sequence>
<keyword evidence="4 9" id="KW-0472">Membrane</keyword>
<comment type="caution">
    <text evidence="11">The sequence shown here is derived from an EMBL/GenBank/DDBJ whole genome shotgun (WGS) entry which is preliminary data.</text>
</comment>
<evidence type="ECO:0000256" key="7">
    <source>
        <dbReference type="PROSITE-ProRule" id="PRU00284"/>
    </source>
</evidence>
<accession>A0ABV8CPY7</accession>
<proteinExistence type="inferred from homology"/>
<dbReference type="SUPFAM" id="SSF58104">
    <property type="entry name" value="Methyl-accepting chemotaxis protein (MCP) signaling domain"/>
    <property type="match status" value="1"/>
</dbReference>
<keyword evidence="2 9" id="KW-0812">Transmembrane</keyword>